<organism evidence="5 6">
    <name type="scientific">Oxobacter pfennigii</name>
    <dbReference type="NCBI Taxonomy" id="36849"/>
    <lineage>
        <taxon>Bacteria</taxon>
        <taxon>Bacillati</taxon>
        <taxon>Bacillota</taxon>
        <taxon>Clostridia</taxon>
        <taxon>Eubacteriales</taxon>
        <taxon>Clostridiaceae</taxon>
        <taxon>Oxobacter</taxon>
    </lineage>
</organism>
<dbReference type="GO" id="GO:0003723">
    <property type="term" value="F:RNA binding"/>
    <property type="evidence" value="ECO:0007669"/>
    <property type="project" value="UniProtKB-UniRule"/>
</dbReference>
<feature type="domain" description="Sm" evidence="4">
    <location>
        <begin position="10"/>
        <end position="70"/>
    </location>
</feature>
<dbReference type="CDD" id="cd01716">
    <property type="entry name" value="Hfq"/>
    <property type="match status" value="1"/>
</dbReference>
<dbReference type="GO" id="GO:0045974">
    <property type="term" value="P:regulation of translation, ncRNA-mediated"/>
    <property type="evidence" value="ECO:0007669"/>
    <property type="project" value="TreeGrafter"/>
</dbReference>
<evidence type="ECO:0000256" key="2">
    <source>
        <dbReference type="ARBA" id="ARBA00023016"/>
    </source>
</evidence>
<dbReference type="InterPro" id="IPR047575">
    <property type="entry name" value="Sm"/>
</dbReference>
<dbReference type="AlphaFoldDB" id="A0A0P8WAU5"/>
<keyword evidence="1 3" id="KW-0694">RNA-binding</keyword>
<comment type="function">
    <text evidence="3">RNA chaperone that binds small regulatory RNA (sRNAs) and mRNAs to facilitate mRNA translational regulation in response to envelope stress, environmental stress and changes in metabolite concentrations. Also binds with high specificity to tRNAs.</text>
</comment>
<accession>A0A0P8WAU5</accession>
<dbReference type="PANTHER" id="PTHR34772">
    <property type="entry name" value="RNA-BINDING PROTEIN HFQ"/>
    <property type="match status" value="1"/>
</dbReference>
<evidence type="ECO:0000256" key="3">
    <source>
        <dbReference type="HAMAP-Rule" id="MF_00436"/>
    </source>
</evidence>
<protein>
    <recommendedName>
        <fullName evidence="3">RNA-binding protein Hfq</fullName>
    </recommendedName>
</protein>
<dbReference type="Pfam" id="PF17209">
    <property type="entry name" value="Hfq"/>
    <property type="match status" value="1"/>
</dbReference>
<dbReference type="GO" id="GO:0006355">
    <property type="term" value="P:regulation of DNA-templated transcription"/>
    <property type="evidence" value="ECO:0007669"/>
    <property type="project" value="InterPro"/>
</dbReference>
<dbReference type="NCBIfam" id="TIGR02383">
    <property type="entry name" value="Hfq"/>
    <property type="match status" value="1"/>
</dbReference>
<dbReference type="RefSeq" id="WP_054874407.1">
    <property type="nucleotide sequence ID" value="NZ_LKET01000028.1"/>
</dbReference>
<proteinExistence type="inferred from homology"/>
<evidence type="ECO:0000256" key="1">
    <source>
        <dbReference type="ARBA" id="ARBA00022884"/>
    </source>
</evidence>
<dbReference type="Gene3D" id="2.30.30.100">
    <property type="match status" value="1"/>
</dbReference>
<dbReference type="STRING" id="36849.OXPF_13200"/>
<dbReference type="InterPro" id="IPR005001">
    <property type="entry name" value="Hfq"/>
</dbReference>
<keyword evidence="2 3" id="KW-0346">Stress response</keyword>
<comment type="caution">
    <text evidence="5">The sequence shown here is derived from an EMBL/GenBank/DDBJ whole genome shotgun (WGS) entry which is preliminary data.</text>
</comment>
<dbReference type="PATRIC" id="fig|36849.3.peg.1406"/>
<dbReference type="HAMAP" id="MF_00436">
    <property type="entry name" value="Hfq"/>
    <property type="match status" value="1"/>
</dbReference>
<gene>
    <name evidence="3 5" type="primary">hfq</name>
    <name evidence="5" type="ORF">OXPF_13200</name>
</gene>
<dbReference type="SUPFAM" id="SSF50182">
    <property type="entry name" value="Sm-like ribonucleoproteins"/>
    <property type="match status" value="1"/>
</dbReference>
<name>A0A0P8WAU5_9CLOT</name>
<comment type="similarity">
    <text evidence="3">Belongs to the Hfq family.</text>
</comment>
<dbReference type="NCBIfam" id="NF001602">
    <property type="entry name" value="PRK00395.1"/>
    <property type="match status" value="1"/>
</dbReference>
<sequence length="86" mass="9680">MNKINNNLQDVFLNQSRKGHIPVTIHLTNGFQLKGQVKGFDNFTIILDSEGKQILIYKHAVSTISPLKPILFTAPQESTNTDKTEE</sequence>
<dbReference type="GO" id="GO:0005829">
    <property type="term" value="C:cytosol"/>
    <property type="evidence" value="ECO:0007669"/>
    <property type="project" value="TreeGrafter"/>
</dbReference>
<reference evidence="5 6" key="1">
    <citation type="submission" date="2015-09" db="EMBL/GenBank/DDBJ databases">
        <title>Genome sequence of Oxobacter pfennigii DSM 3222.</title>
        <authorList>
            <person name="Poehlein A."/>
            <person name="Bengelsdorf F.R."/>
            <person name="Schiel-Bengelsdorf B."/>
            <person name="Duerre P."/>
            <person name="Daniel R."/>
        </authorList>
    </citation>
    <scope>NUCLEOTIDE SEQUENCE [LARGE SCALE GENOMIC DNA]</scope>
    <source>
        <strain evidence="5 6">DSM 3222</strain>
    </source>
</reference>
<evidence type="ECO:0000259" key="4">
    <source>
        <dbReference type="PROSITE" id="PS52002"/>
    </source>
</evidence>
<comment type="subunit">
    <text evidence="3">Homohexamer.</text>
</comment>
<dbReference type="OrthoDB" id="9799751at2"/>
<dbReference type="EMBL" id="LKET01000028">
    <property type="protein sequence ID" value="KPU44845.1"/>
    <property type="molecule type" value="Genomic_DNA"/>
</dbReference>
<dbReference type="GO" id="GO:0043487">
    <property type="term" value="P:regulation of RNA stability"/>
    <property type="evidence" value="ECO:0007669"/>
    <property type="project" value="TreeGrafter"/>
</dbReference>
<keyword evidence="6" id="KW-1185">Reference proteome</keyword>
<dbReference type="InterPro" id="IPR010920">
    <property type="entry name" value="LSM_dom_sf"/>
</dbReference>
<evidence type="ECO:0000313" key="6">
    <source>
        <dbReference type="Proteomes" id="UP000050326"/>
    </source>
</evidence>
<dbReference type="PANTHER" id="PTHR34772:SF1">
    <property type="entry name" value="RNA-BINDING PROTEIN HFQ"/>
    <property type="match status" value="1"/>
</dbReference>
<dbReference type="Proteomes" id="UP000050326">
    <property type="component" value="Unassembled WGS sequence"/>
</dbReference>
<dbReference type="PROSITE" id="PS52002">
    <property type="entry name" value="SM"/>
    <property type="match status" value="1"/>
</dbReference>
<evidence type="ECO:0000313" key="5">
    <source>
        <dbReference type="EMBL" id="KPU44845.1"/>
    </source>
</evidence>